<dbReference type="WBParaSite" id="PSU_v2.g16451.t1">
    <property type="protein sequence ID" value="PSU_v2.g16451.t1"/>
    <property type="gene ID" value="PSU_v2.g16451"/>
</dbReference>
<evidence type="ECO:0000313" key="3">
    <source>
        <dbReference type="WBParaSite" id="PSU_v2.g16451.t1"/>
    </source>
</evidence>
<dbReference type="InterPro" id="IPR027307">
    <property type="entry name" value="WASH7"/>
</dbReference>
<reference evidence="3" key="1">
    <citation type="submission" date="2022-11" db="UniProtKB">
        <authorList>
            <consortium name="WormBaseParasite"/>
        </authorList>
    </citation>
    <scope>IDENTIFICATION</scope>
</reference>
<name>A0A914YAJ2_9BILA</name>
<evidence type="ECO:0000259" key="1">
    <source>
        <dbReference type="Pfam" id="PF14744"/>
    </source>
</evidence>
<organism evidence="2 3">
    <name type="scientific">Panagrolaimus superbus</name>
    <dbReference type="NCBI Taxonomy" id="310955"/>
    <lineage>
        <taxon>Eukaryota</taxon>
        <taxon>Metazoa</taxon>
        <taxon>Ecdysozoa</taxon>
        <taxon>Nematoda</taxon>
        <taxon>Chromadorea</taxon>
        <taxon>Rhabditida</taxon>
        <taxon>Tylenchina</taxon>
        <taxon>Panagrolaimomorpha</taxon>
        <taxon>Panagrolaimoidea</taxon>
        <taxon>Panagrolaimidae</taxon>
        <taxon>Panagrolaimus</taxon>
    </lineage>
</organism>
<dbReference type="Pfam" id="PF14744">
    <property type="entry name" value="WASH-7_mid"/>
    <property type="match status" value="1"/>
</dbReference>
<dbReference type="GO" id="GO:0005768">
    <property type="term" value="C:endosome"/>
    <property type="evidence" value="ECO:0007669"/>
    <property type="project" value="TreeGrafter"/>
</dbReference>
<dbReference type="GO" id="GO:0016197">
    <property type="term" value="P:endosomal transport"/>
    <property type="evidence" value="ECO:0007669"/>
    <property type="project" value="TreeGrafter"/>
</dbReference>
<protein>
    <submittedName>
        <fullName evidence="3">WASH complex subunit 7 central domain-containing protein</fullName>
    </submittedName>
</protein>
<dbReference type="GO" id="GO:0007032">
    <property type="term" value="P:endosome organization"/>
    <property type="evidence" value="ECO:0007669"/>
    <property type="project" value="TreeGrafter"/>
</dbReference>
<dbReference type="GO" id="GO:0071203">
    <property type="term" value="C:WASH complex"/>
    <property type="evidence" value="ECO:0007669"/>
    <property type="project" value="InterPro"/>
</dbReference>
<dbReference type="Proteomes" id="UP000887577">
    <property type="component" value="Unplaced"/>
</dbReference>
<accession>A0A914YAJ2</accession>
<proteinExistence type="predicted"/>
<keyword evidence="2" id="KW-1185">Reference proteome</keyword>
<dbReference type="PANTHER" id="PTHR31409:SF0">
    <property type="entry name" value="WASH COMPLEX SUBUNIT 4"/>
    <property type="match status" value="1"/>
</dbReference>
<dbReference type="InterPro" id="IPR028282">
    <property type="entry name" value="WASH-7_central"/>
</dbReference>
<sequence>MIAENAMSKSPTKSQILICGVSLEIGNYTKFIKSSDCGEIDDLLSRLEMLSKIGEIFQRSTNTTFLYFHRSLAQVYFESAFEDYPLERVEYFLECLEDGAKFLKNAKHCDSEDLKLNFREEIQQLIQDLIIEKLCTQIENDLRIDVHSHQNETIGELELRLFTIPKKSKSSPAIPLPNQDVALRNRQWLEMKPFKIAGIVFDLKHKVEKYLEKTFYNLTAVALHDGETYAKMRQLAKHRYSLDFSPTKLPYMTIDQGLDVLMIMKNIHVFVSNYNYDLNEQMFIEKTGKNRSLNVMHVQQVVNSIKTHGAGIVNSAVNYAYQFLKKKFHIFSQFLFDDQIKCQLIKEIRYYRDSIDELNQMVRF</sequence>
<dbReference type="AlphaFoldDB" id="A0A914YAJ2"/>
<feature type="domain" description="WASH complex subunit 7 central" evidence="1">
    <location>
        <begin position="65"/>
        <end position="361"/>
    </location>
</feature>
<dbReference type="PANTHER" id="PTHR31409">
    <property type="entry name" value="WASH COMPLEX SUBUNIT 4"/>
    <property type="match status" value="1"/>
</dbReference>
<evidence type="ECO:0000313" key="2">
    <source>
        <dbReference type="Proteomes" id="UP000887577"/>
    </source>
</evidence>